<keyword evidence="2" id="KW-1185">Reference proteome</keyword>
<reference evidence="1 2" key="1">
    <citation type="submission" date="2024-04" db="EMBL/GenBank/DDBJ databases">
        <authorList>
            <person name="Waldvogel A.-M."/>
            <person name="Schoenle A."/>
        </authorList>
    </citation>
    <scope>NUCLEOTIDE SEQUENCE [LARGE SCALE GENOMIC DNA]</scope>
</reference>
<gene>
    <name evidence="1" type="ORF">KC01_LOCUS29404</name>
</gene>
<dbReference type="AlphaFoldDB" id="A0AAV2LP47"/>
<organism evidence="1 2">
    <name type="scientific">Knipowitschia caucasica</name>
    <name type="common">Caucasian dwarf goby</name>
    <name type="synonym">Pomatoschistus caucasicus</name>
    <dbReference type="NCBI Taxonomy" id="637954"/>
    <lineage>
        <taxon>Eukaryota</taxon>
        <taxon>Metazoa</taxon>
        <taxon>Chordata</taxon>
        <taxon>Craniata</taxon>
        <taxon>Vertebrata</taxon>
        <taxon>Euteleostomi</taxon>
        <taxon>Actinopterygii</taxon>
        <taxon>Neopterygii</taxon>
        <taxon>Teleostei</taxon>
        <taxon>Neoteleostei</taxon>
        <taxon>Acanthomorphata</taxon>
        <taxon>Gobiaria</taxon>
        <taxon>Gobiiformes</taxon>
        <taxon>Gobioidei</taxon>
        <taxon>Gobiidae</taxon>
        <taxon>Gobiinae</taxon>
        <taxon>Knipowitschia</taxon>
    </lineage>
</organism>
<dbReference type="GO" id="GO:0004519">
    <property type="term" value="F:endonuclease activity"/>
    <property type="evidence" value="ECO:0007669"/>
    <property type="project" value="TreeGrafter"/>
</dbReference>
<dbReference type="Pfam" id="PF13671">
    <property type="entry name" value="AAA_33"/>
    <property type="match status" value="1"/>
</dbReference>
<dbReference type="PANTHER" id="PTHR46535">
    <property type="entry name" value="NEDD4-BINDING PROTEIN 2"/>
    <property type="match status" value="1"/>
</dbReference>
<evidence type="ECO:0000313" key="1">
    <source>
        <dbReference type="EMBL" id="CAL1601434.1"/>
    </source>
</evidence>
<dbReference type="InterPro" id="IPR027417">
    <property type="entry name" value="P-loop_NTPase"/>
</dbReference>
<evidence type="ECO:0008006" key="3">
    <source>
        <dbReference type="Google" id="ProtNLM"/>
    </source>
</evidence>
<dbReference type="GO" id="GO:0005634">
    <property type="term" value="C:nucleus"/>
    <property type="evidence" value="ECO:0007669"/>
    <property type="project" value="TreeGrafter"/>
</dbReference>
<dbReference type="Gene3D" id="3.40.50.300">
    <property type="entry name" value="P-loop containing nucleotide triphosphate hydrolases"/>
    <property type="match status" value="1"/>
</dbReference>
<dbReference type="InterPro" id="IPR052772">
    <property type="entry name" value="Endo/PolyKinase_Domain-Protein"/>
</dbReference>
<evidence type="ECO:0000313" key="2">
    <source>
        <dbReference type="Proteomes" id="UP001497482"/>
    </source>
</evidence>
<dbReference type="SUPFAM" id="SSF52540">
    <property type="entry name" value="P-loop containing nucleoside triphosphate hydrolases"/>
    <property type="match status" value="1"/>
</dbReference>
<dbReference type="Proteomes" id="UP001497482">
    <property type="component" value="Chromosome 3"/>
</dbReference>
<sequence length="255" mass="29466">MWARPPPQPPSQASQLRLEGKVLVLLRGLPGSGKSTLARALLEHNRGGVILSTDDYFIVNGEYKFDLSVLGEAHDWNHDRARLAFEKGANPIIIDNTNMCGWEMRPYVVQALKHDYKVYFREPDTWWKYKPRELERRTKHGVPLERIKHMLSGYERFVTVKSIMGSQMPERKQTVATGELLKPEMASPSSSIDPTKHKEVPYSVVYEKSTQVEEKEFGTSEDMTENLLILRRHFKQIQERGSLGLMRKKRMMVLV</sequence>
<proteinExistence type="predicted"/>
<protein>
    <recommendedName>
        <fullName evidence="3">NEDD4-binding protein 2-like 2</fullName>
    </recommendedName>
</protein>
<name>A0AAV2LP47_KNICA</name>
<dbReference type="EMBL" id="OZ035825">
    <property type="protein sequence ID" value="CAL1601434.1"/>
    <property type="molecule type" value="Genomic_DNA"/>
</dbReference>
<dbReference type="PANTHER" id="PTHR46535:SF1">
    <property type="entry name" value="NEDD4-BINDING PROTEIN 2"/>
    <property type="match status" value="1"/>
</dbReference>
<accession>A0AAV2LP47</accession>